<evidence type="ECO:0000256" key="3">
    <source>
        <dbReference type="ARBA" id="ARBA00022475"/>
    </source>
</evidence>
<dbReference type="Pfam" id="PF03176">
    <property type="entry name" value="MMPL"/>
    <property type="match status" value="1"/>
</dbReference>
<dbReference type="InterPro" id="IPR050545">
    <property type="entry name" value="Mycobact_MmpL"/>
</dbReference>
<feature type="transmembrane region" description="Helical" evidence="7">
    <location>
        <begin position="570"/>
        <end position="592"/>
    </location>
</feature>
<feature type="transmembrane region" description="Helical" evidence="7">
    <location>
        <begin position="334"/>
        <end position="357"/>
    </location>
</feature>
<sequence>MNLSRFKKEAQLRISHFLEQEFLIPLKRHSIKFSAPILVGSLFTIISFTLFVSIVNLKPQIGENFFFSSHDPQMQEEKEIQKLFAQQPQLIISAKGPVESDPYLSKVKTLSDQLISLEEVISVQSISNGPGNMEKAQEGPLWSRVLVSKDGKSTLIILFIKKVSSEELIPKIENIVKQNNADDFELMISGEPYITELLRRSLFQDLKVFTLAAFVVFGAILIFVFRSIRILFGTLLTCLNAGMITLIISQVSGIATGPLTANLSTIVFVLTLSHMIFLTFNWKQCHSAGRAHPSSLVLQAIQMTFQASFWSMLTTFLGFWSLQLVKAEPLRQLGAAGAIGTAISFLCAYLIFPMFLVARHTNETHKNVVPVEKNLEPFFYRRHTNIFFGLTVVAFFLAFGLFRLNTDPSLLAYFKVGTPMREGLEYIDQNGGSSPLFIAVEDSEQLKFNQRKAYEKLWDVTEALEEDQEVGSAVSLPILLAQAQTNVIARVLTMEWLIDLLETERFGKAAKYFVTEDREKALLMLRMRETGRQGRRTEIIKRLENIVTEHKLKPFLLGGVYSLQGRMAKLVTSSLISGMILLLGLFICMSWFLSRSVKISFAMFFSLAMIPATVLGFLGYCHIPLDVIAAPAVNISIGIAVDAMIHLLLYVRRNYRNQITAWLSWREASAHLWRPILYTSVIIGAGFGIFALSQFPPTQRFGVMVLLGAVTTPLAALVVFIFITTVQWPKMLLKIIQKS</sequence>
<dbReference type="PANTHER" id="PTHR33406">
    <property type="entry name" value="MEMBRANE PROTEIN MJ1562-RELATED"/>
    <property type="match status" value="1"/>
</dbReference>
<feature type="transmembrane region" description="Helical" evidence="7">
    <location>
        <begin position="206"/>
        <end position="225"/>
    </location>
</feature>
<evidence type="ECO:0000256" key="5">
    <source>
        <dbReference type="ARBA" id="ARBA00022989"/>
    </source>
</evidence>
<dbReference type="SUPFAM" id="SSF82866">
    <property type="entry name" value="Multidrug efflux transporter AcrB transmembrane domain"/>
    <property type="match status" value="2"/>
</dbReference>
<feature type="transmembrane region" description="Helical" evidence="7">
    <location>
        <begin position="386"/>
        <end position="404"/>
    </location>
</feature>
<accession>A0A2H0LME3</accession>
<feature type="transmembrane region" description="Helical" evidence="7">
    <location>
        <begin position="263"/>
        <end position="282"/>
    </location>
</feature>
<dbReference type="InterPro" id="IPR004869">
    <property type="entry name" value="MMPL_dom"/>
</dbReference>
<dbReference type="AlphaFoldDB" id="A0A2H0LME3"/>
<reference evidence="9 10" key="1">
    <citation type="submission" date="2017-09" db="EMBL/GenBank/DDBJ databases">
        <title>Depth-based differentiation of microbial function through sediment-hosted aquifers and enrichment of novel symbionts in the deep terrestrial subsurface.</title>
        <authorList>
            <person name="Probst A.J."/>
            <person name="Ladd B."/>
            <person name="Jarett J.K."/>
            <person name="Geller-Mcgrath D.E."/>
            <person name="Sieber C.M."/>
            <person name="Emerson J.B."/>
            <person name="Anantharaman K."/>
            <person name="Thomas B.C."/>
            <person name="Malmstrom R."/>
            <person name="Stieglmeier M."/>
            <person name="Klingl A."/>
            <person name="Woyke T."/>
            <person name="Ryan C.M."/>
            <person name="Banfield J.F."/>
        </authorList>
    </citation>
    <scope>NUCLEOTIDE SEQUENCE [LARGE SCALE GENOMIC DNA]</scope>
    <source>
        <strain evidence="9">CG11_big_fil_rev_8_21_14_0_20_45_26</strain>
    </source>
</reference>
<evidence type="ECO:0000313" key="9">
    <source>
        <dbReference type="EMBL" id="PIQ85567.1"/>
    </source>
</evidence>
<evidence type="ECO:0000256" key="4">
    <source>
        <dbReference type="ARBA" id="ARBA00022692"/>
    </source>
</evidence>
<dbReference type="PANTHER" id="PTHR33406:SF6">
    <property type="entry name" value="MEMBRANE PROTEIN YDGH-RELATED"/>
    <property type="match status" value="1"/>
</dbReference>
<evidence type="ECO:0000256" key="6">
    <source>
        <dbReference type="ARBA" id="ARBA00023136"/>
    </source>
</evidence>
<keyword evidence="4 7" id="KW-0812">Transmembrane</keyword>
<dbReference type="Gene3D" id="1.20.1640.10">
    <property type="entry name" value="Multidrug efflux transporter AcrB transmembrane domain"/>
    <property type="match status" value="2"/>
</dbReference>
<feature type="transmembrane region" description="Helical" evidence="7">
    <location>
        <begin position="632"/>
        <end position="651"/>
    </location>
</feature>
<feature type="domain" description="Membrane transport protein MMPL" evidence="8">
    <location>
        <begin position="123"/>
        <end position="358"/>
    </location>
</feature>
<gene>
    <name evidence="9" type="ORF">COV74_08745</name>
</gene>
<evidence type="ECO:0000313" key="10">
    <source>
        <dbReference type="Proteomes" id="UP000230859"/>
    </source>
</evidence>
<keyword evidence="5 7" id="KW-1133">Transmembrane helix</keyword>
<evidence type="ECO:0000256" key="2">
    <source>
        <dbReference type="ARBA" id="ARBA00010157"/>
    </source>
</evidence>
<feature type="transmembrane region" description="Helical" evidence="7">
    <location>
        <begin position="672"/>
        <end position="695"/>
    </location>
</feature>
<protein>
    <recommendedName>
        <fullName evidence="8">Membrane transport protein MMPL domain-containing protein</fullName>
    </recommendedName>
</protein>
<evidence type="ECO:0000256" key="7">
    <source>
        <dbReference type="SAM" id="Phobius"/>
    </source>
</evidence>
<keyword evidence="6 7" id="KW-0472">Membrane</keyword>
<keyword evidence="3" id="KW-1003">Cell membrane</keyword>
<comment type="subcellular location">
    <subcellularLocation>
        <location evidence="1">Cell membrane</location>
        <topology evidence="1">Multi-pass membrane protein</topology>
    </subcellularLocation>
</comment>
<feature type="transmembrane region" description="Helical" evidence="7">
    <location>
        <begin position="303"/>
        <end position="322"/>
    </location>
</feature>
<evidence type="ECO:0000259" key="8">
    <source>
        <dbReference type="Pfam" id="PF03176"/>
    </source>
</evidence>
<feature type="transmembrane region" description="Helical" evidence="7">
    <location>
        <begin position="33"/>
        <end position="55"/>
    </location>
</feature>
<dbReference type="GO" id="GO:0005886">
    <property type="term" value="C:plasma membrane"/>
    <property type="evidence" value="ECO:0007669"/>
    <property type="project" value="UniProtKB-SubCell"/>
</dbReference>
<feature type="transmembrane region" description="Helical" evidence="7">
    <location>
        <begin position="599"/>
        <end position="620"/>
    </location>
</feature>
<dbReference type="Proteomes" id="UP000230859">
    <property type="component" value="Unassembled WGS sequence"/>
</dbReference>
<evidence type="ECO:0000256" key="1">
    <source>
        <dbReference type="ARBA" id="ARBA00004651"/>
    </source>
</evidence>
<comment type="caution">
    <text evidence="9">The sequence shown here is derived from an EMBL/GenBank/DDBJ whole genome shotgun (WGS) entry which is preliminary data.</text>
</comment>
<feature type="transmembrane region" description="Helical" evidence="7">
    <location>
        <begin position="701"/>
        <end position="726"/>
    </location>
</feature>
<proteinExistence type="inferred from homology"/>
<name>A0A2H0LME3_9BACT</name>
<comment type="similarity">
    <text evidence="2">Belongs to the resistance-nodulation-cell division (RND) (TC 2.A.6) family. MmpL subfamily.</text>
</comment>
<feature type="transmembrane region" description="Helical" evidence="7">
    <location>
        <begin position="230"/>
        <end position="251"/>
    </location>
</feature>
<dbReference type="EMBL" id="PCVY01000065">
    <property type="protein sequence ID" value="PIQ85567.1"/>
    <property type="molecule type" value="Genomic_DNA"/>
</dbReference>
<organism evidence="9 10">
    <name type="scientific">Candidatus Abzuiibacterium crystallinum</name>
    <dbReference type="NCBI Taxonomy" id="1974748"/>
    <lineage>
        <taxon>Bacteria</taxon>
        <taxon>Pseudomonadati</taxon>
        <taxon>Candidatus Omnitrophota</taxon>
        <taxon>Candidatus Abzuiibacterium</taxon>
    </lineage>
</organism>